<comment type="caution">
    <text evidence="9">The sequence shown here is derived from an EMBL/GenBank/DDBJ whole genome shotgun (WGS) entry which is preliminary data.</text>
</comment>
<accession>A0A7V2AVP8</accession>
<evidence type="ECO:0000256" key="4">
    <source>
        <dbReference type="ARBA" id="ARBA00022989"/>
    </source>
</evidence>
<dbReference type="PANTHER" id="PTHR34820:SF4">
    <property type="entry name" value="INNER MEMBRANE PROTEIN YEBZ"/>
    <property type="match status" value="1"/>
</dbReference>
<feature type="compositionally biased region" description="Gly residues" evidence="6">
    <location>
        <begin position="240"/>
        <end position="255"/>
    </location>
</feature>
<dbReference type="Pfam" id="PF05425">
    <property type="entry name" value="CopD"/>
    <property type="match status" value="1"/>
</dbReference>
<feature type="region of interest" description="Disordered" evidence="6">
    <location>
        <begin position="232"/>
        <end position="273"/>
    </location>
</feature>
<feature type="transmembrane region" description="Helical" evidence="7">
    <location>
        <begin position="47"/>
        <end position="65"/>
    </location>
</feature>
<dbReference type="Gene3D" id="3.10.120.10">
    <property type="entry name" value="Cytochrome b5-like heme/steroid binding domain"/>
    <property type="match status" value="1"/>
</dbReference>
<proteinExistence type="predicted"/>
<gene>
    <name evidence="9" type="ORF">ENO08_06735</name>
</gene>
<feature type="domain" description="Cytochrome b5 heme-binding" evidence="8">
    <location>
        <begin position="276"/>
        <end position="348"/>
    </location>
</feature>
<evidence type="ECO:0000256" key="2">
    <source>
        <dbReference type="ARBA" id="ARBA00022475"/>
    </source>
</evidence>
<name>A0A7V2AVP8_UNCEI</name>
<dbReference type="Pfam" id="PF00173">
    <property type="entry name" value="Cyt-b5"/>
    <property type="match status" value="1"/>
</dbReference>
<dbReference type="InterPro" id="IPR008457">
    <property type="entry name" value="Cu-R_CopD_dom"/>
</dbReference>
<evidence type="ECO:0000256" key="6">
    <source>
        <dbReference type="SAM" id="MobiDB-lite"/>
    </source>
</evidence>
<protein>
    <recommendedName>
        <fullName evidence="8">Cytochrome b5 heme-binding domain-containing protein</fullName>
    </recommendedName>
</protein>
<feature type="compositionally biased region" description="Low complexity" evidence="6">
    <location>
        <begin position="256"/>
        <end position="265"/>
    </location>
</feature>
<feature type="transmembrane region" description="Helical" evidence="7">
    <location>
        <begin position="197"/>
        <end position="221"/>
    </location>
</feature>
<evidence type="ECO:0000256" key="1">
    <source>
        <dbReference type="ARBA" id="ARBA00004651"/>
    </source>
</evidence>
<dbReference type="PANTHER" id="PTHR34820">
    <property type="entry name" value="INNER MEMBRANE PROTEIN YEBZ"/>
    <property type="match status" value="1"/>
</dbReference>
<feature type="transmembrane region" description="Helical" evidence="7">
    <location>
        <begin position="165"/>
        <end position="185"/>
    </location>
</feature>
<evidence type="ECO:0000256" key="3">
    <source>
        <dbReference type="ARBA" id="ARBA00022692"/>
    </source>
</evidence>
<feature type="non-terminal residue" evidence="9">
    <location>
        <position position="348"/>
    </location>
</feature>
<evidence type="ECO:0000256" key="7">
    <source>
        <dbReference type="SAM" id="Phobius"/>
    </source>
</evidence>
<dbReference type="InterPro" id="IPR032694">
    <property type="entry name" value="CopC/D"/>
</dbReference>
<dbReference type="InterPro" id="IPR001199">
    <property type="entry name" value="Cyt_B5-like_heme/steroid-bd"/>
</dbReference>
<feature type="transmembrane region" description="Helical" evidence="7">
    <location>
        <begin position="126"/>
        <end position="145"/>
    </location>
</feature>
<dbReference type="SUPFAM" id="SSF55856">
    <property type="entry name" value="Cytochrome b5-like heme/steroid binding domain"/>
    <property type="match status" value="1"/>
</dbReference>
<keyword evidence="3 7" id="KW-0812">Transmembrane</keyword>
<keyword evidence="4 7" id="KW-1133">Transmembrane helix</keyword>
<keyword evidence="5 7" id="KW-0472">Membrane</keyword>
<evidence type="ECO:0000313" key="9">
    <source>
        <dbReference type="EMBL" id="HER44138.1"/>
    </source>
</evidence>
<keyword evidence="2" id="KW-1003">Cell membrane</keyword>
<dbReference type="Proteomes" id="UP000886069">
    <property type="component" value="Unassembled WGS sequence"/>
</dbReference>
<comment type="subcellular location">
    <subcellularLocation>
        <location evidence="1">Cell membrane</location>
        <topology evidence="1">Multi-pass membrane protein</topology>
    </subcellularLocation>
</comment>
<dbReference type="GO" id="GO:0005886">
    <property type="term" value="C:plasma membrane"/>
    <property type="evidence" value="ECO:0007669"/>
    <property type="project" value="UniProtKB-SubCell"/>
</dbReference>
<dbReference type="GO" id="GO:0006825">
    <property type="term" value="P:copper ion transport"/>
    <property type="evidence" value="ECO:0007669"/>
    <property type="project" value="InterPro"/>
</dbReference>
<sequence length="348" mass="37246">MDEGARHRERRGDQGQAEQFEQHGSRALRADTVHQGISRRGVEMRRIALVLCALWLLAPGGAEATERYAKETGKGCSFCHELTNGGPLNEVGLAYVRNDYTYPVPERILDKARRLRSPFHANLRNILGYVHLVVASIFVGTIFYVHIFIRPSRLRGGIPRGERALGLTCMSALTATGIYLTWYRLDSPSGFFESHFGVLLFVKLVLFAVMAALGIVAVTVVHRRMRREAFGAAGASGPAGEDGGGGAAAGFGGAEMPGESGAEPAGVGGPAGAGRVTGENLHSFDGTNGRPAYILYKDVVYDVTGSGKWTGGSHFRKHMAGRDLTGDLEGAPHGTEVLSGFPIVARLE</sequence>
<dbReference type="EMBL" id="DSEC01000479">
    <property type="protein sequence ID" value="HER44138.1"/>
    <property type="molecule type" value="Genomic_DNA"/>
</dbReference>
<dbReference type="InterPro" id="IPR036400">
    <property type="entry name" value="Cyt_B5-like_heme/steroid_sf"/>
</dbReference>
<dbReference type="AlphaFoldDB" id="A0A7V2AVP8"/>
<feature type="region of interest" description="Disordered" evidence="6">
    <location>
        <begin position="1"/>
        <end position="26"/>
    </location>
</feature>
<evidence type="ECO:0000259" key="8">
    <source>
        <dbReference type="SMART" id="SM01117"/>
    </source>
</evidence>
<evidence type="ECO:0000256" key="5">
    <source>
        <dbReference type="ARBA" id="ARBA00023136"/>
    </source>
</evidence>
<reference evidence="9" key="1">
    <citation type="journal article" date="2020" name="mSystems">
        <title>Genome- and Community-Level Interaction Insights into Carbon Utilization and Element Cycling Functions of Hydrothermarchaeota in Hydrothermal Sediment.</title>
        <authorList>
            <person name="Zhou Z."/>
            <person name="Liu Y."/>
            <person name="Xu W."/>
            <person name="Pan J."/>
            <person name="Luo Z.H."/>
            <person name="Li M."/>
        </authorList>
    </citation>
    <scope>NUCLEOTIDE SEQUENCE [LARGE SCALE GENOMIC DNA]</scope>
    <source>
        <strain evidence="9">SpSt-1233</strain>
    </source>
</reference>
<organism evidence="9">
    <name type="scientific">Eiseniibacteriota bacterium</name>
    <dbReference type="NCBI Taxonomy" id="2212470"/>
    <lineage>
        <taxon>Bacteria</taxon>
        <taxon>Candidatus Eiseniibacteriota</taxon>
    </lineage>
</organism>
<feature type="compositionally biased region" description="Basic and acidic residues" evidence="6">
    <location>
        <begin position="1"/>
        <end position="13"/>
    </location>
</feature>
<dbReference type="SMART" id="SM01117">
    <property type="entry name" value="Cyt-b5"/>
    <property type="match status" value="1"/>
</dbReference>